<feature type="region of interest" description="Disordered" evidence="1">
    <location>
        <begin position="1"/>
        <end position="74"/>
    </location>
</feature>
<accession>A0A0E0BXH7</accession>
<protein>
    <submittedName>
        <fullName evidence="2">Uncharacterized protein</fullName>
    </submittedName>
</protein>
<dbReference type="HOGENOM" id="CLU_2691885_0_0_1"/>
<keyword evidence="3" id="KW-1185">Reference proteome</keyword>
<proteinExistence type="predicted"/>
<evidence type="ECO:0000313" key="2">
    <source>
        <dbReference type="EnsemblPlants" id="OMERI01G03920.1"/>
    </source>
</evidence>
<sequence>MAGDGVMRRGRRLPPSQTGHPRGERRSASTKGKWYAPPSYDRSRRARRLRCPDVARRPSSRTPPEPEPPVGDLI</sequence>
<dbReference type="Proteomes" id="UP000008021">
    <property type="component" value="Chromosome 1"/>
</dbReference>
<dbReference type="Gramene" id="OMERI01G03920.1">
    <property type="protein sequence ID" value="OMERI01G03920.1"/>
    <property type="gene ID" value="OMERI01G03920"/>
</dbReference>
<reference evidence="2" key="2">
    <citation type="submission" date="2018-05" db="EMBL/GenBank/DDBJ databases">
        <title>OmerRS3 (Oryza meridionalis Reference Sequence Version 3).</title>
        <authorList>
            <person name="Zhang J."/>
            <person name="Kudrna D."/>
            <person name="Lee S."/>
            <person name="Talag J."/>
            <person name="Welchert J."/>
            <person name="Wing R.A."/>
        </authorList>
    </citation>
    <scope>NUCLEOTIDE SEQUENCE [LARGE SCALE GENOMIC DNA]</scope>
    <source>
        <strain evidence="2">cv. OR44</strain>
    </source>
</reference>
<name>A0A0E0BXH7_9ORYZ</name>
<feature type="compositionally biased region" description="Pro residues" evidence="1">
    <location>
        <begin position="61"/>
        <end position="74"/>
    </location>
</feature>
<dbReference type="AlphaFoldDB" id="A0A0E0BXH7"/>
<organism evidence="2">
    <name type="scientific">Oryza meridionalis</name>
    <dbReference type="NCBI Taxonomy" id="40149"/>
    <lineage>
        <taxon>Eukaryota</taxon>
        <taxon>Viridiplantae</taxon>
        <taxon>Streptophyta</taxon>
        <taxon>Embryophyta</taxon>
        <taxon>Tracheophyta</taxon>
        <taxon>Spermatophyta</taxon>
        <taxon>Magnoliopsida</taxon>
        <taxon>Liliopsida</taxon>
        <taxon>Poales</taxon>
        <taxon>Poaceae</taxon>
        <taxon>BOP clade</taxon>
        <taxon>Oryzoideae</taxon>
        <taxon>Oryzeae</taxon>
        <taxon>Oryzinae</taxon>
        <taxon>Oryza</taxon>
    </lineage>
</organism>
<evidence type="ECO:0000256" key="1">
    <source>
        <dbReference type="SAM" id="MobiDB-lite"/>
    </source>
</evidence>
<evidence type="ECO:0000313" key="3">
    <source>
        <dbReference type="Proteomes" id="UP000008021"/>
    </source>
</evidence>
<dbReference type="EnsemblPlants" id="OMERI01G03920.1">
    <property type="protein sequence ID" value="OMERI01G03920.1"/>
    <property type="gene ID" value="OMERI01G03920"/>
</dbReference>
<reference evidence="2" key="1">
    <citation type="submission" date="2015-04" db="UniProtKB">
        <authorList>
            <consortium name="EnsemblPlants"/>
        </authorList>
    </citation>
    <scope>IDENTIFICATION</scope>
</reference>